<accession>A0A840QU73</accession>
<reference evidence="7 8" key="1">
    <citation type="submission" date="2020-08" db="EMBL/GenBank/DDBJ databases">
        <title>Genomic Encyclopedia of Type Strains, Phase IV (KMG-IV): sequencing the most valuable type-strain genomes for metagenomic binning, comparative biology and taxonomic classification.</title>
        <authorList>
            <person name="Goeker M."/>
        </authorList>
    </citation>
    <scope>NUCLEOTIDE SEQUENCE [LARGE SCALE GENOMIC DNA]</scope>
    <source>
        <strain evidence="7 8">DSM 24696</strain>
    </source>
</reference>
<dbReference type="SUPFAM" id="SSF51735">
    <property type="entry name" value="NAD(P)-binding Rossmann-fold domains"/>
    <property type="match status" value="1"/>
</dbReference>
<evidence type="ECO:0000256" key="4">
    <source>
        <dbReference type="RuleBase" id="RU003719"/>
    </source>
</evidence>
<proteinExistence type="inferred from homology"/>
<dbReference type="Proteomes" id="UP000551878">
    <property type="component" value="Unassembled WGS sequence"/>
</dbReference>
<evidence type="ECO:0000259" key="5">
    <source>
        <dbReference type="Pfam" id="PF00389"/>
    </source>
</evidence>
<dbReference type="EMBL" id="JACHHB010000022">
    <property type="protein sequence ID" value="MBB5175072.1"/>
    <property type="molecule type" value="Genomic_DNA"/>
</dbReference>
<dbReference type="PANTHER" id="PTHR43333">
    <property type="entry name" value="2-HACID_DH_C DOMAIN-CONTAINING PROTEIN"/>
    <property type="match status" value="1"/>
</dbReference>
<keyword evidence="8" id="KW-1185">Reference proteome</keyword>
<feature type="domain" description="D-isomer specific 2-hydroxyacid dehydrogenase NAD-binding" evidence="6">
    <location>
        <begin position="104"/>
        <end position="278"/>
    </location>
</feature>
<keyword evidence="2 4" id="KW-0560">Oxidoreductase</keyword>
<evidence type="ECO:0000313" key="7">
    <source>
        <dbReference type="EMBL" id="MBB5175072.1"/>
    </source>
</evidence>
<name>A0A840QU73_9BACI</name>
<dbReference type="Gene3D" id="3.40.50.720">
    <property type="entry name" value="NAD(P)-binding Rossmann-like Domain"/>
    <property type="match status" value="2"/>
</dbReference>
<dbReference type="InterPro" id="IPR006139">
    <property type="entry name" value="D-isomer_2_OHA_DH_cat_dom"/>
</dbReference>
<protein>
    <submittedName>
        <fullName evidence="7">Phosphoglycerate dehydrogenase-like enzyme</fullName>
    </submittedName>
</protein>
<dbReference type="SUPFAM" id="SSF52283">
    <property type="entry name" value="Formate/glycerate dehydrogenase catalytic domain-like"/>
    <property type="match status" value="1"/>
</dbReference>
<feature type="domain" description="D-isomer specific 2-hydroxyacid dehydrogenase catalytic" evidence="5">
    <location>
        <begin position="8"/>
        <end position="302"/>
    </location>
</feature>
<dbReference type="InterPro" id="IPR006140">
    <property type="entry name" value="D-isomer_DH_NAD-bd"/>
</dbReference>
<gene>
    <name evidence="7" type="ORF">HNQ41_003298</name>
</gene>
<evidence type="ECO:0000256" key="1">
    <source>
        <dbReference type="ARBA" id="ARBA00005854"/>
    </source>
</evidence>
<dbReference type="CDD" id="cd05300">
    <property type="entry name" value="2-Hacid_dh_1"/>
    <property type="match status" value="1"/>
</dbReference>
<dbReference type="PROSITE" id="PS00671">
    <property type="entry name" value="D_2_HYDROXYACID_DH_3"/>
    <property type="match status" value="1"/>
</dbReference>
<dbReference type="GO" id="GO:0051287">
    <property type="term" value="F:NAD binding"/>
    <property type="evidence" value="ECO:0007669"/>
    <property type="project" value="InterPro"/>
</dbReference>
<dbReference type="Pfam" id="PF00389">
    <property type="entry name" value="2-Hacid_dh"/>
    <property type="match status" value="1"/>
</dbReference>
<dbReference type="RefSeq" id="WP_184665473.1">
    <property type="nucleotide sequence ID" value="NZ_JACHHB010000022.1"/>
</dbReference>
<comment type="caution">
    <text evidence="7">The sequence shown here is derived from an EMBL/GenBank/DDBJ whole genome shotgun (WGS) entry which is preliminary data.</text>
</comment>
<dbReference type="GO" id="GO:0016616">
    <property type="term" value="F:oxidoreductase activity, acting on the CH-OH group of donors, NAD or NADP as acceptor"/>
    <property type="evidence" value="ECO:0007669"/>
    <property type="project" value="InterPro"/>
</dbReference>
<evidence type="ECO:0000313" key="8">
    <source>
        <dbReference type="Proteomes" id="UP000551878"/>
    </source>
</evidence>
<dbReference type="InterPro" id="IPR029753">
    <property type="entry name" value="D-isomer_DH_CS"/>
</dbReference>
<sequence length="316" mass="35619">MQIVTTAKIRRDLRQHLSTTYPNIDFDFNASIEEANQALPTAEVLITYGEDLKDEHIERAKNLTWIMVISAGIDQLPAEAIKERGIIVTNVRGIHGIPMAEYSIAMMLQVARQTKTLIEKEKKHEWDRHVKMTELHNKTLGVLGAGAIGSEIARLGNAFSMKTIGMNRSGRDVNEFDQIVDYANLDTLLQESDFIVSVLPRTPDTDGLLDMSAFKNMKENAVFINIGRGNVIVEDDLLSALDQGEFAHAVLDVFDEEPLPYDHPFWTKPEITVTPHLSGISPEYQPRAIEIFEHNLSVYQRGEGQYQNLVDLKKGY</sequence>
<evidence type="ECO:0000256" key="3">
    <source>
        <dbReference type="ARBA" id="ARBA00023027"/>
    </source>
</evidence>
<evidence type="ECO:0000259" key="6">
    <source>
        <dbReference type="Pfam" id="PF02826"/>
    </source>
</evidence>
<keyword evidence="3" id="KW-0520">NAD</keyword>
<comment type="similarity">
    <text evidence="1 4">Belongs to the D-isomer specific 2-hydroxyacid dehydrogenase family.</text>
</comment>
<dbReference type="InterPro" id="IPR036291">
    <property type="entry name" value="NAD(P)-bd_dom_sf"/>
</dbReference>
<dbReference type="PANTHER" id="PTHR43333:SF1">
    <property type="entry name" value="D-ISOMER SPECIFIC 2-HYDROXYACID DEHYDROGENASE NAD-BINDING DOMAIN-CONTAINING PROTEIN"/>
    <property type="match status" value="1"/>
</dbReference>
<dbReference type="AlphaFoldDB" id="A0A840QU73"/>
<organism evidence="7 8">
    <name type="scientific">Texcoconibacillus texcoconensis</name>
    <dbReference type="NCBI Taxonomy" id="1095777"/>
    <lineage>
        <taxon>Bacteria</taxon>
        <taxon>Bacillati</taxon>
        <taxon>Bacillota</taxon>
        <taxon>Bacilli</taxon>
        <taxon>Bacillales</taxon>
        <taxon>Bacillaceae</taxon>
        <taxon>Texcoconibacillus</taxon>
    </lineage>
</organism>
<dbReference type="FunFam" id="3.40.50.720:FF:000363">
    <property type="entry name" value="D-isomer specific 2-hydroxyacid dehydrogenase"/>
    <property type="match status" value="1"/>
</dbReference>
<dbReference type="Pfam" id="PF02826">
    <property type="entry name" value="2-Hacid_dh_C"/>
    <property type="match status" value="1"/>
</dbReference>
<evidence type="ECO:0000256" key="2">
    <source>
        <dbReference type="ARBA" id="ARBA00023002"/>
    </source>
</evidence>